<sequence length="201" mass="19942">MFVFDESGVRDRRGFTGVAVLAAVCLTAGALWLTQPGTPSAAAPAPGQAATGQAAQAAPAQPVTKRSGSVCGDDLCSRTAADSARRTSLTTSPADFDAETHRIAGAVTAALCPPAAVSTCGTAQASPATDIALVRATITGQGFPAATVRFARPRDPAPDGSVVYAVPLTGGACFVAYAVRGIGSSTPPAVGKLPDGRCLDA</sequence>
<evidence type="ECO:0000313" key="4">
    <source>
        <dbReference type="Proteomes" id="UP001519654"/>
    </source>
</evidence>
<gene>
    <name evidence="3" type="ORF">KOI35_15100</name>
</gene>
<comment type="caution">
    <text evidence="3">The sequence shown here is derived from an EMBL/GenBank/DDBJ whole genome shotgun (WGS) entry which is preliminary data.</text>
</comment>
<keyword evidence="2" id="KW-0472">Membrane</keyword>
<feature type="transmembrane region" description="Helical" evidence="2">
    <location>
        <begin position="14"/>
        <end position="33"/>
    </location>
</feature>
<protein>
    <submittedName>
        <fullName evidence="3">Uncharacterized protein</fullName>
    </submittedName>
</protein>
<keyword evidence="4" id="KW-1185">Reference proteome</keyword>
<reference evidence="3 4" key="1">
    <citation type="submission" date="2021-06" db="EMBL/GenBank/DDBJ databases">
        <title>Actinoplanes lichenicola sp. nov., and Actinoplanes ovalisporus sp. nov., isolated from lichen in Thailand.</title>
        <authorList>
            <person name="Saeng-In P."/>
            <person name="Kanchanasin P."/>
            <person name="Yuki M."/>
            <person name="Kudo T."/>
            <person name="Ohkuma M."/>
            <person name="Phongsopitanun W."/>
            <person name="Tanasupawat S."/>
        </authorList>
    </citation>
    <scope>NUCLEOTIDE SEQUENCE [LARGE SCALE GENOMIC DNA]</scope>
    <source>
        <strain evidence="3 4">NBRC 110975</strain>
    </source>
</reference>
<dbReference type="Proteomes" id="UP001519654">
    <property type="component" value="Unassembled WGS sequence"/>
</dbReference>
<organism evidence="3 4">
    <name type="scientific">Paractinoplanes bogorensis</name>
    <dbReference type="NCBI Taxonomy" id="1610840"/>
    <lineage>
        <taxon>Bacteria</taxon>
        <taxon>Bacillati</taxon>
        <taxon>Actinomycetota</taxon>
        <taxon>Actinomycetes</taxon>
        <taxon>Micromonosporales</taxon>
        <taxon>Micromonosporaceae</taxon>
        <taxon>Paractinoplanes</taxon>
    </lineage>
</organism>
<feature type="compositionally biased region" description="Low complexity" evidence="1">
    <location>
        <begin position="38"/>
        <end position="62"/>
    </location>
</feature>
<name>A0ABS5YMZ0_9ACTN</name>
<dbReference type="RefSeq" id="WP_215787784.1">
    <property type="nucleotide sequence ID" value="NZ_JAHKKG010000004.1"/>
</dbReference>
<keyword evidence="2" id="KW-1133">Transmembrane helix</keyword>
<evidence type="ECO:0000256" key="2">
    <source>
        <dbReference type="SAM" id="Phobius"/>
    </source>
</evidence>
<keyword evidence="2" id="KW-0812">Transmembrane</keyword>
<proteinExistence type="predicted"/>
<dbReference type="EMBL" id="JAHKKG010000004">
    <property type="protein sequence ID" value="MBU2664828.1"/>
    <property type="molecule type" value="Genomic_DNA"/>
</dbReference>
<evidence type="ECO:0000313" key="3">
    <source>
        <dbReference type="EMBL" id="MBU2664828.1"/>
    </source>
</evidence>
<feature type="region of interest" description="Disordered" evidence="1">
    <location>
        <begin position="38"/>
        <end position="70"/>
    </location>
</feature>
<accession>A0ABS5YMZ0</accession>
<evidence type="ECO:0000256" key="1">
    <source>
        <dbReference type="SAM" id="MobiDB-lite"/>
    </source>
</evidence>